<comment type="caution">
    <text evidence="1">The sequence shown here is derived from an EMBL/GenBank/DDBJ whole genome shotgun (WGS) entry which is preliminary data.</text>
</comment>
<gene>
    <name evidence="1" type="ORF">LCGC14_1383760</name>
</gene>
<accession>A0A0F9MHA5</accession>
<proteinExistence type="predicted"/>
<reference evidence="1" key="1">
    <citation type="journal article" date="2015" name="Nature">
        <title>Complex archaea that bridge the gap between prokaryotes and eukaryotes.</title>
        <authorList>
            <person name="Spang A."/>
            <person name="Saw J.H."/>
            <person name="Jorgensen S.L."/>
            <person name="Zaremba-Niedzwiedzka K."/>
            <person name="Martijn J."/>
            <person name="Lind A.E."/>
            <person name="van Eijk R."/>
            <person name="Schleper C."/>
            <person name="Guy L."/>
            <person name="Ettema T.J."/>
        </authorList>
    </citation>
    <scope>NUCLEOTIDE SEQUENCE</scope>
</reference>
<name>A0A0F9MHA5_9ZZZZ</name>
<dbReference type="AlphaFoldDB" id="A0A0F9MHA5"/>
<evidence type="ECO:0000313" key="1">
    <source>
        <dbReference type="EMBL" id="KKM76080.1"/>
    </source>
</evidence>
<sequence length="150" mass="17461">MTNESSFFKFIPINWNYLAVILLLVGENELALTSINKALKFLDETTNKFVFLDTKAEILHKKKEDDEAFEVFSKILELDKDDDKLKPFYAETCWKAAKTAKALGLTDKYVELLKEACYHNNDIYCTDKKVQKKIENYCLKNKDLLDDSKD</sequence>
<dbReference type="SUPFAM" id="SSF48452">
    <property type="entry name" value="TPR-like"/>
    <property type="match status" value="1"/>
</dbReference>
<protein>
    <submittedName>
        <fullName evidence="1">Uncharacterized protein</fullName>
    </submittedName>
</protein>
<dbReference type="InterPro" id="IPR011990">
    <property type="entry name" value="TPR-like_helical_dom_sf"/>
</dbReference>
<organism evidence="1">
    <name type="scientific">marine sediment metagenome</name>
    <dbReference type="NCBI Taxonomy" id="412755"/>
    <lineage>
        <taxon>unclassified sequences</taxon>
        <taxon>metagenomes</taxon>
        <taxon>ecological metagenomes</taxon>
    </lineage>
</organism>
<dbReference type="Gene3D" id="1.25.40.10">
    <property type="entry name" value="Tetratricopeptide repeat domain"/>
    <property type="match status" value="1"/>
</dbReference>
<dbReference type="EMBL" id="LAZR01008868">
    <property type="protein sequence ID" value="KKM76080.1"/>
    <property type="molecule type" value="Genomic_DNA"/>
</dbReference>